<reference evidence="9" key="1">
    <citation type="submission" date="2021-12" db="EMBL/GenBank/DDBJ databases">
        <authorList>
            <person name="King R."/>
        </authorList>
    </citation>
    <scope>NUCLEOTIDE SEQUENCE</scope>
</reference>
<dbReference type="InterPro" id="IPR013087">
    <property type="entry name" value="Znf_C2H2_type"/>
</dbReference>
<evidence type="ECO:0000256" key="3">
    <source>
        <dbReference type="ARBA" id="ARBA00022737"/>
    </source>
</evidence>
<feature type="domain" description="C2H2-type" evidence="8">
    <location>
        <begin position="237"/>
        <end position="265"/>
    </location>
</feature>
<evidence type="ECO:0000256" key="2">
    <source>
        <dbReference type="ARBA" id="ARBA00022723"/>
    </source>
</evidence>
<gene>
    <name evidence="9" type="ORF">CINC_LOCUS619</name>
</gene>
<dbReference type="InterPro" id="IPR036236">
    <property type="entry name" value="Znf_C2H2_sf"/>
</dbReference>
<dbReference type="GO" id="GO:0000981">
    <property type="term" value="F:DNA-binding transcription factor activity, RNA polymerase II-specific"/>
    <property type="evidence" value="ECO:0007669"/>
    <property type="project" value="TreeGrafter"/>
</dbReference>
<keyword evidence="6" id="KW-0539">Nucleus</keyword>
<accession>A0A9P0FRP5</accession>
<dbReference type="OrthoDB" id="3437960at2759"/>
<dbReference type="FunFam" id="3.30.160.60:FF:000624">
    <property type="entry name" value="zinc finger protein 697"/>
    <property type="match status" value="1"/>
</dbReference>
<evidence type="ECO:0000313" key="10">
    <source>
        <dbReference type="Proteomes" id="UP001154114"/>
    </source>
</evidence>
<dbReference type="GO" id="GO:0000978">
    <property type="term" value="F:RNA polymerase II cis-regulatory region sequence-specific DNA binding"/>
    <property type="evidence" value="ECO:0007669"/>
    <property type="project" value="TreeGrafter"/>
</dbReference>
<dbReference type="FunFam" id="3.30.160.60:FF:000759">
    <property type="entry name" value="zinc finger protein 16"/>
    <property type="match status" value="1"/>
</dbReference>
<evidence type="ECO:0000256" key="6">
    <source>
        <dbReference type="ARBA" id="ARBA00023242"/>
    </source>
</evidence>
<feature type="domain" description="C2H2-type" evidence="8">
    <location>
        <begin position="322"/>
        <end position="349"/>
    </location>
</feature>
<dbReference type="SMART" id="SM00355">
    <property type="entry name" value="ZnF_C2H2"/>
    <property type="match status" value="6"/>
</dbReference>
<organism evidence="9 10">
    <name type="scientific">Chrysodeixis includens</name>
    <name type="common">Soybean looper</name>
    <name type="synonym">Pseudoplusia includens</name>
    <dbReference type="NCBI Taxonomy" id="689277"/>
    <lineage>
        <taxon>Eukaryota</taxon>
        <taxon>Metazoa</taxon>
        <taxon>Ecdysozoa</taxon>
        <taxon>Arthropoda</taxon>
        <taxon>Hexapoda</taxon>
        <taxon>Insecta</taxon>
        <taxon>Pterygota</taxon>
        <taxon>Neoptera</taxon>
        <taxon>Endopterygota</taxon>
        <taxon>Lepidoptera</taxon>
        <taxon>Glossata</taxon>
        <taxon>Ditrysia</taxon>
        <taxon>Noctuoidea</taxon>
        <taxon>Noctuidae</taxon>
        <taxon>Plusiinae</taxon>
        <taxon>Chrysodeixis</taxon>
    </lineage>
</organism>
<dbReference type="PROSITE" id="PS00028">
    <property type="entry name" value="ZINC_FINGER_C2H2_1"/>
    <property type="match status" value="6"/>
</dbReference>
<keyword evidence="3" id="KW-0677">Repeat</keyword>
<dbReference type="Proteomes" id="UP001154114">
    <property type="component" value="Chromosome 1"/>
</dbReference>
<evidence type="ECO:0000256" key="5">
    <source>
        <dbReference type="ARBA" id="ARBA00022833"/>
    </source>
</evidence>
<protein>
    <recommendedName>
        <fullName evidence="8">C2H2-type domain-containing protein</fullName>
    </recommendedName>
</protein>
<feature type="domain" description="C2H2-type" evidence="8">
    <location>
        <begin position="350"/>
        <end position="377"/>
    </location>
</feature>
<proteinExistence type="predicted"/>
<dbReference type="FunFam" id="3.30.160.60:FF:001498">
    <property type="entry name" value="Zinc finger protein 404"/>
    <property type="match status" value="1"/>
</dbReference>
<comment type="subcellular location">
    <subcellularLocation>
        <location evidence="1">Nucleus</location>
    </subcellularLocation>
</comment>
<dbReference type="PANTHER" id="PTHR23235">
    <property type="entry name" value="KRUEPPEL-LIKE TRANSCRIPTION FACTOR"/>
    <property type="match status" value="1"/>
</dbReference>
<keyword evidence="4 7" id="KW-0863">Zinc-finger</keyword>
<evidence type="ECO:0000256" key="7">
    <source>
        <dbReference type="PROSITE-ProRule" id="PRU00042"/>
    </source>
</evidence>
<evidence type="ECO:0000256" key="4">
    <source>
        <dbReference type="ARBA" id="ARBA00022771"/>
    </source>
</evidence>
<dbReference type="GO" id="GO:0005634">
    <property type="term" value="C:nucleus"/>
    <property type="evidence" value="ECO:0007669"/>
    <property type="project" value="UniProtKB-SubCell"/>
</dbReference>
<feature type="domain" description="C2H2-type" evidence="8">
    <location>
        <begin position="266"/>
        <end position="293"/>
    </location>
</feature>
<keyword evidence="2" id="KW-0479">Metal-binding</keyword>
<dbReference type="Gene3D" id="3.30.160.60">
    <property type="entry name" value="Classic Zinc Finger"/>
    <property type="match status" value="4"/>
</dbReference>
<keyword evidence="5" id="KW-0862">Zinc</keyword>
<dbReference type="EMBL" id="LR824004">
    <property type="protein sequence ID" value="CAH0578288.1"/>
    <property type="molecule type" value="Genomic_DNA"/>
</dbReference>
<dbReference type="GO" id="GO:0008270">
    <property type="term" value="F:zinc ion binding"/>
    <property type="evidence" value="ECO:0007669"/>
    <property type="project" value="UniProtKB-KW"/>
</dbReference>
<dbReference type="SUPFAM" id="SSF57667">
    <property type="entry name" value="beta-beta-alpha zinc fingers"/>
    <property type="match status" value="3"/>
</dbReference>
<name>A0A9P0FRP5_CHRIL</name>
<evidence type="ECO:0000313" key="9">
    <source>
        <dbReference type="EMBL" id="CAH0578288.1"/>
    </source>
</evidence>
<sequence length="431" mass="49639">MDQMRENVSCSSDPLVLLPVNLGNPIKQFQGPMPWEDDGASANYTCRLCMKTFYNKKALQNHKNLQHDDEATGSDEEYQPKRVVQNDQNFNGLCGFKYIPLENNNDSQVTGRDGLVTRTFTKDCTYLIIKIEGDDVENDAVKRTRLDGVVKKTQMKPKPTIDLRGPFTCTVPSTQRPDLQCRRIFFNCCDYSVHYREEHTKRRKAALRCQVCEKRLDRDFYPTDSIAAQLAANQFTFSCRICSQTFLDSTDYDEHNRIVHAKTKPHECSICTKRFTQHGGLQQHMRMHTGVRPFVCTFCPKAFTQKAGLDQHLRIHTKEKPFKCVICSKCFSQSVHLRQHMRTHTNIQPFECYVCGRKFKQSSHLNFHMRSHASDSSMVVKDQIEFLNIANLQPVQDGETIYYAAEIATGPTQNLFSFQPQADIPEYVLSM</sequence>
<evidence type="ECO:0000259" key="8">
    <source>
        <dbReference type="PROSITE" id="PS50157"/>
    </source>
</evidence>
<feature type="domain" description="C2H2-type" evidence="8">
    <location>
        <begin position="294"/>
        <end position="321"/>
    </location>
</feature>
<dbReference type="Pfam" id="PF00096">
    <property type="entry name" value="zf-C2H2"/>
    <property type="match status" value="4"/>
</dbReference>
<dbReference type="Pfam" id="PF12874">
    <property type="entry name" value="zf-met"/>
    <property type="match status" value="1"/>
</dbReference>
<evidence type="ECO:0000256" key="1">
    <source>
        <dbReference type="ARBA" id="ARBA00004123"/>
    </source>
</evidence>
<dbReference type="FunFam" id="3.30.160.60:FF:000303">
    <property type="entry name" value="Zinc finger protein 41"/>
    <property type="match status" value="1"/>
</dbReference>
<dbReference type="PROSITE" id="PS50157">
    <property type="entry name" value="ZINC_FINGER_C2H2_2"/>
    <property type="match status" value="6"/>
</dbReference>
<keyword evidence="10" id="KW-1185">Reference proteome</keyword>
<dbReference type="AlphaFoldDB" id="A0A9P0FRP5"/>
<feature type="domain" description="C2H2-type" evidence="8">
    <location>
        <begin position="44"/>
        <end position="72"/>
    </location>
</feature>
<dbReference type="PANTHER" id="PTHR23235:SF142">
    <property type="entry name" value="ZINC FINGER PROTEIN 384"/>
    <property type="match status" value="1"/>
</dbReference>